<dbReference type="PANTHER" id="PTHR11075:SF54">
    <property type="entry name" value="LARGE RIBOSOMAL SUBUNIT PROTEIN ML62"/>
    <property type="match status" value="1"/>
</dbReference>
<dbReference type="Proteomes" id="UP000614601">
    <property type="component" value="Unassembled WGS sequence"/>
</dbReference>
<dbReference type="PANTHER" id="PTHR11075">
    <property type="entry name" value="PEPTIDE CHAIN RELEASE FACTOR"/>
    <property type="match status" value="1"/>
</dbReference>
<evidence type="ECO:0000256" key="4">
    <source>
        <dbReference type="ARBA" id="ARBA00041531"/>
    </source>
</evidence>
<dbReference type="AlphaFoldDB" id="A0A811KGY1"/>
<dbReference type="EMBL" id="CAJFDH010000003">
    <property type="protein sequence ID" value="CAD5214588.1"/>
    <property type="molecule type" value="Genomic_DNA"/>
</dbReference>
<keyword evidence="8" id="KW-1185">Reference proteome</keyword>
<dbReference type="Proteomes" id="UP000783686">
    <property type="component" value="Unassembled WGS sequence"/>
</dbReference>
<evidence type="ECO:0000256" key="1">
    <source>
        <dbReference type="ARBA" id="ARBA00013260"/>
    </source>
</evidence>
<dbReference type="Gene3D" id="3.30.160.20">
    <property type="match status" value="1"/>
</dbReference>
<name>A0A811KGY1_9BILA</name>
<dbReference type="GO" id="GO:0016150">
    <property type="term" value="F:translation release factor activity, codon nonspecific"/>
    <property type="evidence" value="ECO:0007669"/>
    <property type="project" value="TreeGrafter"/>
</dbReference>
<dbReference type="GO" id="GO:0004045">
    <property type="term" value="F:peptidyl-tRNA hydrolase activity"/>
    <property type="evidence" value="ECO:0007669"/>
    <property type="project" value="UniProtKB-EC"/>
</dbReference>
<comment type="similarity">
    <text evidence="2">Belongs to the prokaryotic/mitochondrial release factor family. Mitochondrion-specific ribosomal protein mL62 subfamily.</text>
</comment>
<dbReference type="GO" id="GO:0070126">
    <property type="term" value="P:mitochondrial translational termination"/>
    <property type="evidence" value="ECO:0007669"/>
    <property type="project" value="TreeGrafter"/>
</dbReference>
<dbReference type="PROSITE" id="PS00745">
    <property type="entry name" value="RF_PROK_I"/>
    <property type="match status" value="1"/>
</dbReference>
<dbReference type="OrthoDB" id="270639at2759"/>
<dbReference type="EC" id="3.1.1.29" evidence="1"/>
<sequence>MVLIVNNISSVKQLLTVNPRYGFTVNRCFSDWRNGIFPKEKFRKTLMRSSGPGGQNVNKVNTKVEIRFDLNECDFLPSSICERLVKKYPNRYNKLGEFMITSDEMRTAEKNEQICYEKLQNMLLLTEKELKFENRVPTEQDNKVLQEKRERAAKIRRTAKETQKMKRKWRSMEFD</sequence>
<dbReference type="EMBL" id="CAJFCW020000003">
    <property type="protein sequence ID" value="CAG9102967.1"/>
    <property type="molecule type" value="Genomic_DNA"/>
</dbReference>
<evidence type="ECO:0000256" key="2">
    <source>
        <dbReference type="ARBA" id="ARBA00038225"/>
    </source>
</evidence>
<dbReference type="Pfam" id="PF00472">
    <property type="entry name" value="RF-1"/>
    <property type="match status" value="1"/>
</dbReference>
<dbReference type="InterPro" id="IPR000352">
    <property type="entry name" value="Pep_chain_release_fac_I"/>
</dbReference>
<evidence type="ECO:0000259" key="6">
    <source>
        <dbReference type="PROSITE" id="PS00745"/>
    </source>
</evidence>
<evidence type="ECO:0000256" key="5">
    <source>
        <dbReference type="SAM" id="MobiDB-lite"/>
    </source>
</evidence>
<organism evidence="7 8">
    <name type="scientific">Bursaphelenchus okinawaensis</name>
    <dbReference type="NCBI Taxonomy" id="465554"/>
    <lineage>
        <taxon>Eukaryota</taxon>
        <taxon>Metazoa</taxon>
        <taxon>Ecdysozoa</taxon>
        <taxon>Nematoda</taxon>
        <taxon>Chromadorea</taxon>
        <taxon>Rhabditida</taxon>
        <taxon>Tylenchina</taxon>
        <taxon>Tylenchomorpha</taxon>
        <taxon>Aphelenchoidea</taxon>
        <taxon>Aphelenchoididae</taxon>
        <taxon>Bursaphelenchus</taxon>
    </lineage>
</organism>
<feature type="region of interest" description="Disordered" evidence="5">
    <location>
        <begin position="156"/>
        <end position="175"/>
    </location>
</feature>
<dbReference type="GO" id="GO:0005762">
    <property type="term" value="C:mitochondrial large ribosomal subunit"/>
    <property type="evidence" value="ECO:0007669"/>
    <property type="project" value="TreeGrafter"/>
</dbReference>
<accession>A0A811KGY1</accession>
<reference evidence="7" key="1">
    <citation type="submission" date="2020-09" db="EMBL/GenBank/DDBJ databases">
        <authorList>
            <person name="Kikuchi T."/>
        </authorList>
    </citation>
    <scope>NUCLEOTIDE SEQUENCE</scope>
    <source>
        <strain evidence="7">SH1</strain>
    </source>
</reference>
<evidence type="ECO:0000256" key="3">
    <source>
        <dbReference type="ARBA" id="ARBA00039441"/>
    </source>
</evidence>
<gene>
    <name evidence="7" type="ORF">BOKJ2_LOCUS5668</name>
</gene>
<comment type="caution">
    <text evidence="7">The sequence shown here is derived from an EMBL/GenBank/DDBJ whole genome shotgun (WGS) entry which is preliminary data.</text>
</comment>
<dbReference type="InterPro" id="IPR052104">
    <property type="entry name" value="Mito_Release_Factor_mL62"/>
</dbReference>
<feature type="domain" description="Prokaryotic-type class I peptide chain release factors" evidence="6">
    <location>
        <begin position="48"/>
        <end position="64"/>
    </location>
</feature>
<evidence type="ECO:0000313" key="7">
    <source>
        <dbReference type="EMBL" id="CAD5214588.1"/>
    </source>
</evidence>
<dbReference type="SUPFAM" id="SSF110916">
    <property type="entry name" value="Peptidyl-tRNA hydrolase domain-like"/>
    <property type="match status" value="1"/>
</dbReference>
<evidence type="ECO:0000313" key="8">
    <source>
        <dbReference type="Proteomes" id="UP000614601"/>
    </source>
</evidence>
<protein>
    <recommendedName>
        <fullName evidence="3">Large ribosomal subunit protein mL62</fullName>
        <ecNumber evidence="1">3.1.1.29</ecNumber>
    </recommendedName>
    <alternativeName>
        <fullName evidence="4">Peptidyl-tRNA hydrolase ICT1, mitochondrial</fullName>
    </alternativeName>
</protein>
<proteinExistence type="inferred from homology"/>